<dbReference type="InterPro" id="IPR006076">
    <property type="entry name" value="FAD-dep_OxRdtase"/>
</dbReference>
<dbReference type="Gene3D" id="3.30.9.10">
    <property type="entry name" value="D-Amino Acid Oxidase, subunit A, domain 2"/>
    <property type="match status" value="1"/>
</dbReference>
<gene>
    <name evidence="6" type="primary">solA</name>
    <name evidence="6" type="ORF">FYK55_17405</name>
</gene>
<evidence type="ECO:0000256" key="4">
    <source>
        <dbReference type="ARBA" id="ARBA00023002"/>
    </source>
</evidence>
<dbReference type="AlphaFoldDB" id="A0A5M6D432"/>
<dbReference type="RefSeq" id="WP_150077734.1">
    <property type="nucleotide sequence ID" value="NZ_VWOX01000010.1"/>
</dbReference>
<dbReference type="EMBL" id="VWOX01000010">
    <property type="protein sequence ID" value="KAA5541350.1"/>
    <property type="molecule type" value="Genomic_DNA"/>
</dbReference>
<accession>A0A5M6D432</accession>
<dbReference type="EC" id="1.5.3.2" evidence="6"/>
<keyword evidence="3" id="KW-0274">FAD</keyword>
<name>A0A5M6D432_9BACT</name>
<dbReference type="InterPro" id="IPR045170">
    <property type="entry name" value="MTOX"/>
</dbReference>
<evidence type="ECO:0000313" key="7">
    <source>
        <dbReference type="Proteomes" id="UP000324479"/>
    </source>
</evidence>
<dbReference type="SUPFAM" id="SSF54373">
    <property type="entry name" value="FAD-linked reductases, C-terminal domain"/>
    <property type="match status" value="1"/>
</dbReference>
<comment type="cofactor">
    <cofactor evidence="1">
        <name>FAD</name>
        <dbReference type="ChEBI" id="CHEBI:57692"/>
    </cofactor>
</comment>
<comment type="caution">
    <text evidence="6">The sequence shown here is derived from an EMBL/GenBank/DDBJ whole genome shotgun (WGS) entry which is preliminary data.</text>
</comment>
<dbReference type="Pfam" id="PF01266">
    <property type="entry name" value="DAO"/>
    <property type="match status" value="1"/>
</dbReference>
<organism evidence="6 7">
    <name type="scientific">Roseiconus nitratireducens</name>
    <dbReference type="NCBI Taxonomy" id="2605748"/>
    <lineage>
        <taxon>Bacteria</taxon>
        <taxon>Pseudomonadati</taxon>
        <taxon>Planctomycetota</taxon>
        <taxon>Planctomycetia</taxon>
        <taxon>Pirellulales</taxon>
        <taxon>Pirellulaceae</taxon>
        <taxon>Roseiconus</taxon>
    </lineage>
</organism>
<dbReference type="GO" id="GO:0050660">
    <property type="term" value="F:flavin adenine dinucleotide binding"/>
    <property type="evidence" value="ECO:0007669"/>
    <property type="project" value="InterPro"/>
</dbReference>
<proteinExistence type="predicted"/>
<dbReference type="Proteomes" id="UP000324479">
    <property type="component" value="Unassembled WGS sequence"/>
</dbReference>
<feature type="domain" description="FAD dependent oxidoreductase" evidence="5">
    <location>
        <begin position="28"/>
        <end position="379"/>
    </location>
</feature>
<protein>
    <submittedName>
        <fullName evidence="6">N-methyl-L-tryptophan oxidase</fullName>
        <ecNumber evidence="6">1.5.3.2</ecNumber>
    </submittedName>
</protein>
<dbReference type="PANTHER" id="PTHR10961:SF7">
    <property type="entry name" value="FAD DEPENDENT OXIDOREDUCTASE DOMAIN-CONTAINING PROTEIN"/>
    <property type="match status" value="1"/>
</dbReference>
<dbReference type="InterPro" id="IPR036188">
    <property type="entry name" value="FAD/NAD-bd_sf"/>
</dbReference>
<evidence type="ECO:0000256" key="1">
    <source>
        <dbReference type="ARBA" id="ARBA00001974"/>
    </source>
</evidence>
<evidence type="ECO:0000259" key="5">
    <source>
        <dbReference type="Pfam" id="PF01266"/>
    </source>
</evidence>
<evidence type="ECO:0000256" key="2">
    <source>
        <dbReference type="ARBA" id="ARBA00022630"/>
    </source>
</evidence>
<dbReference type="GO" id="GO:0008115">
    <property type="term" value="F:sarcosine oxidase activity"/>
    <property type="evidence" value="ECO:0007669"/>
    <property type="project" value="TreeGrafter"/>
</dbReference>
<dbReference type="GO" id="GO:0050131">
    <property type="term" value="F:N-methyl-L-amino-acid oxidase activity"/>
    <property type="evidence" value="ECO:0007669"/>
    <property type="project" value="UniProtKB-EC"/>
</dbReference>
<dbReference type="SUPFAM" id="SSF51905">
    <property type="entry name" value="FAD/NAD(P)-binding domain"/>
    <property type="match status" value="1"/>
</dbReference>
<dbReference type="Gene3D" id="3.50.50.60">
    <property type="entry name" value="FAD/NAD(P)-binding domain"/>
    <property type="match status" value="1"/>
</dbReference>
<sequence length="398" mass="43874">MATWYVISAEPPSPEQDSMSQHCKRSYDVIVLGLGGVGSAAAFHLAARGQKVLGLDQFRPPHPRGSSHGRTRVIRQAYFEHPSYVPLLRRAYQLWDALDEGDSEKLFHRTGLLEIGPTDGVVIPGVLQSAQQYGLAIQSMTMQDARKEFPGLAGSDAWSVVLEEDAGYLRVESCIRAHLKQAQAAGAQLEYACRVLDWRTDGAGVIVETETGPIHTAKLVITAGPWASRWLSTYGVALRVKRKHVYHYAVSKPSYGQDNGFPCYFFETPDGYFYGTPVQDSLGLKVARHSGGESVESLVGDSHQIDVADQQRCRSFLKHCLPETTDRMTDWLGCYYTVTPDEHFIVDHLPDTPQVTVIAGLSGHGFKFASVLGELAADLANDQVPHNDIGFLSLARFR</sequence>
<evidence type="ECO:0000313" key="6">
    <source>
        <dbReference type="EMBL" id="KAA5541350.1"/>
    </source>
</evidence>
<keyword evidence="7" id="KW-1185">Reference proteome</keyword>
<keyword evidence="4 6" id="KW-0560">Oxidoreductase</keyword>
<dbReference type="PANTHER" id="PTHR10961">
    <property type="entry name" value="PEROXISOMAL SARCOSINE OXIDASE"/>
    <property type="match status" value="1"/>
</dbReference>
<reference evidence="6 7" key="1">
    <citation type="submission" date="2019-08" db="EMBL/GenBank/DDBJ databases">
        <authorList>
            <person name="Dhanesh K."/>
            <person name="Kumar G."/>
            <person name="Sasikala C."/>
            <person name="Venkata Ramana C."/>
        </authorList>
    </citation>
    <scope>NUCLEOTIDE SEQUENCE [LARGE SCALE GENOMIC DNA]</scope>
    <source>
        <strain evidence="6 7">JC645</strain>
    </source>
</reference>
<keyword evidence="2" id="KW-0285">Flavoprotein</keyword>
<dbReference type="NCBIfam" id="NF008425">
    <property type="entry name" value="PRK11259.1"/>
    <property type="match status" value="1"/>
</dbReference>
<evidence type="ECO:0000256" key="3">
    <source>
        <dbReference type="ARBA" id="ARBA00022827"/>
    </source>
</evidence>